<dbReference type="GO" id="GO:0005737">
    <property type="term" value="C:cytoplasm"/>
    <property type="evidence" value="ECO:0007669"/>
    <property type="project" value="UniProtKB-SubCell"/>
</dbReference>
<dbReference type="PANTHER" id="PTHR22838">
    <property type="entry name" value="WD REPEAT PROTEIN 26-RELATED"/>
    <property type="match status" value="1"/>
</dbReference>
<feature type="repeat" description="WD" evidence="6">
    <location>
        <begin position="525"/>
        <end position="567"/>
    </location>
</feature>
<dbReference type="SUPFAM" id="SSF50978">
    <property type="entry name" value="WD40 repeat-like"/>
    <property type="match status" value="1"/>
</dbReference>
<dbReference type="Pfam" id="PF23627">
    <property type="entry name" value="LisH_WDR26"/>
    <property type="match status" value="1"/>
</dbReference>
<dbReference type="InterPro" id="IPR015943">
    <property type="entry name" value="WD40/YVTN_repeat-like_dom_sf"/>
</dbReference>
<dbReference type="PRINTS" id="PR00320">
    <property type="entry name" value="GPROTEINBRPT"/>
</dbReference>
<evidence type="ECO:0000256" key="2">
    <source>
        <dbReference type="ARBA" id="ARBA00022490"/>
    </source>
</evidence>
<comment type="subunit">
    <text evidence="5">Interacts with RANBPM.</text>
</comment>
<dbReference type="PROSITE" id="PS50896">
    <property type="entry name" value="LISH"/>
    <property type="match status" value="1"/>
</dbReference>
<dbReference type="InterPro" id="IPR020472">
    <property type="entry name" value="WD40_PAC1"/>
</dbReference>
<dbReference type="PROSITE" id="PS50294">
    <property type="entry name" value="WD_REPEATS_REGION"/>
    <property type="match status" value="3"/>
</dbReference>
<dbReference type="InterPro" id="IPR006594">
    <property type="entry name" value="LisH"/>
</dbReference>
<name>A0ABD2YU49_9GENT</name>
<accession>A0ABD2YU49</accession>
<proteinExistence type="predicted"/>
<dbReference type="InterPro" id="IPR051350">
    <property type="entry name" value="WD_repeat-ST_regulator"/>
</dbReference>
<keyword evidence="4" id="KW-0677">Repeat</keyword>
<evidence type="ECO:0000256" key="4">
    <source>
        <dbReference type="ARBA" id="ARBA00022737"/>
    </source>
</evidence>
<evidence type="ECO:0000256" key="5">
    <source>
        <dbReference type="ARBA" id="ARBA00065067"/>
    </source>
</evidence>
<dbReference type="PROSITE" id="PS00678">
    <property type="entry name" value="WD_REPEATS_1"/>
    <property type="match status" value="2"/>
</dbReference>
<evidence type="ECO:0000256" key="1">
    <source>
        <dbReference type="ARBA" id="ARBA00004496"/>
    </source>
</evidence>
<evidence type="ECO:0000256" key="6">
    <source>
        <dbReference type="PROSITE-ProRule" id="PRU00221"/>
    </source>
</evidence>
<keyword evidence="2" id="KW-0963">Cytoplasm</keyword>
<protein>
    <recommendedName>
        <fullName evidence="9">WD repeat-containing protein 26-like</fullName>
    </recommendedName>
</protein>
<comment type="caution">
    <text evidence="7">The sequence shown here is derived from an EMBL/GenBank/DDBJ whole genome shotgun (WGS) entry which is preliminary data.</text>
</comment>
<feature type="repeat" description="WD" evidence="6">
    <location>
        <begin position="268"/>
        <end position="302"/>
    </location>
</feature>
<feature type="repeat" description="WD" evidence="6">
    <location>
        <begin position="313"/>
        <end position="354"/>
    </location>
</feature>
<evidence type="ECO:0008006" key="9">
    <source>
        <dbReference type="Google" id="ProtNLM"/>
    </source>
</evidence>
<sequence>MGGADDDGPPSKRVKVTAGRLRSLSNGTSLIEPASCSLSFSMARPLASEGDDEFVGPKGIVRKVEFVRIIAEALYSLGYKKTGAHLEEESGIQLHSSAVNSFMLQVLDGKWDESVVTLRKIGLADESIIKLASFVILEQKFFELLEGEKFMDALKTLRTEIAPLCLNSDRVHELSSCIVSPSHCYLFGVSGQDSIRVKSRSKLLEELQRLLPPTVMIPEKRLVHLVEQALTLQRDSCKFHNSFIEEMSLLIDHQCGRDHIPSHTLQVLNGHNNEVWFLQFSHNGKYLASSSSDRTVIIWEVEVYGRVSLKRKLVGHQKPVSYISWSPDDHQLLTCGVEEVVRRWDASSGECLHVYEKGGLGVVSCAWAPDGRRVFTGLTDKSVIMWDVDGKELECWKGHRTSNISDLGITCDGKHIVTICKDTRILLFGWESKAEQIIEEDQPIISFALSSDGKFLLVSLLNEEIHLWNIEGHVNLLAKFKGHKRSRFVVRSCFGGLEQAFIASGSEDSQVYIWLRSSGELIMTLPGHSGAVNCVSWNPGNPHMLATASDDRTIRIWGLKDVKLKHNGTLTCSNGHYCNSGT</sequence>
<dbReference type="InterPro" id="IPR001680">
    <property type="entry name" value="WD40_rpt"/>
</dbReference>
<dbReference type="InterPro" id="IPR019775">
    <property type="entry name" value="WD40_repeat_CS"/>
</dbReference>
<evidence type="ECO:0000313" key="8">
    <source>
        <dbReference type="Proteomes" id="UP001630127"/>
    </source>
</evidence>
<dbReference type="SMART" id="SM00320">
    <property type="entry name" value="WD40"/>
    <property type="match status" value="7"/>
</dbReference>
<gene>
    <name evidence="7" type="ORF">ACH5RR_029502</name>
</gene>
<dbReference type="EMBL" id="JBJUIK010000012">
    <property type="protein sequence ID" value="KAL3510101.1"/>
    <property type="molecule type" value="Genomic_DNA"/>
</dbReference>
<dbReference type="PROSITE" id="PS50082">
    <property type="entry name" value="WD_REPEATS_2"/>
    <property type="match status" value="4"/>
</dbReference>
<dbReference type="Pfam" id="PF00400">
    <property type="entry name" value="WD40"/>
    <property type="match status" value="5"/>
</dbReference>
<keyword evidence="3 6" id="KW-0853">WD repeat</keyword>
<dbReference type="InterPro" id="IPR036322">
    <property type="entry name" value="WD40_repeat_dom_sf"/>
</dbReference>
<dbReference type="CDD" id="cd00200">
    <property type="entry name" value="WD40"/>
    <property type="match status" value="1"/>
</dbReference>
<evidence type="ECO:0000256" key="3">
    <source>
        <dbReference type="ARBA" id="ARBA00022574"/>
    </source>
</evidence>
<feature type="repeat" description="WD" evidence="6">
    <location>
        <begin position="362"/>
        <end position="389"/>
    </location>
</feature>
<dbReference type="AlphaFoldDB" id="A0ABD2YU49"/>
<comment type="subcellular location">
    <subcellularLocation>
        <location evidence="1">Cytoplasm</location>
    </subcellularLocation>
</comment>
<dbReference type="PANTHER" id="PTHR22838:SF0">
    <property type="entry name" value="WD REPEAT-CONTAINING PROTEIN 26"/>
    <property type="match status" value="1"/>
</dbReference>
<organism evidence="7 8">
    <name type="scientific">Cinchona calisaya</name>
    <dbReference type="NCBI Taxonomy" id="153742"/>
    <lineage>
        <taxon>Eukaryota</taxon>
        <taxon>Viridiplantae</taxon>
        <taxon>Streptophyta</taxon>
        <taxon>Embryophyta</taxon>
        <taxon>Tracheophyta</taxon>
        <taxon>Spermatophyta</taxon>
        <taxon>Magnoliopsida</taxon>
        <taxon>eudicotyledons</taxon>
        <taxon>Gunneridae</taxon>
        <taxon>Pentapetalae</taxon>
        <taxon>asterids</taxon>
        <taxon>lamiids</taxon>
        <taxon>Gentianales</taxon>
        <taxon>Rubiaceae</taxon>
        <taxon>Cinchonoideae</taxon>
        <taxon>Cinchoneae</taxon>
        <taxon>Cinchona</taxon>
    </lineage>
</organism>
<keyword evidence="8" id="KW-1185">Reference proteome</keyword>
<dbReference type="FunFam" id="2.130.10.10:FF:000087">
    <property type="entry name" value="WD repeat-containing protein 26 homolog"/>
    <property type="match status" value="1"/>
</dbReference>
<evidence type="ECO:0000313" key="7">
    <source>
        <dbReference type="EMBL" id="KAL3510101.1"/>
    </source>
</evidence>
<reference evidence="7 8" key="1">
    <citation type="submission" date="2024-11" db="EMBL/GenBank/DDBJ databases">
        <title>A near-complete genome assembly of Cinchona calisaya.</title>
        <authorList>
            <person name="Lian D.C."/>
            <person name="Zhao X.W."/>
            <person name="Wei L."/>
        </authorList>
    </citation>
    <scope>NUCLEOTIDE SEQUENCE [LARGE SCALE GENOMIC DNA]</scope>
    <source>
        <tissue evidence="7">Nenye</tissue>
    </source>
</reference>
<dbReference type="Gene3D" id="2.130.10.10">
    <property type="entry name" value="YVTN repeat-like/Quinoprotein amine dehydrogenase"/>
    <property type="match status" value="2"/>
</dbReference>
<dbReference type="Proteomes" id="UP001630127">
    <property type="component" value="Unassembled WGS sequence"/>
</dbReference>